<dbReference type="PANTHER" id="PTHR13693">
    <property type="entry name" value="CLASS II AMINOTRANSFERASE/8-AMINO-7-OXONONANOATE SYNTHASE"/>
    <property type="match status" value="1"/>
</dbReference>
<evidence type="ECO:0000313" key="6">
    <source>
        <dbReference type="Proteomes" id="UP000183487"/>
    </source>
</evidence>
<dbReference type="InterPro" id="IPR015424">
    <property type="entry name" value="PyrdxlP-dep_Trfase"/>
</dbReference>
<dbReference type="PANTHER" id="PTHR13693:SF100">
    <property type="entry name" value="8-AMINO-7-OXONONANOATE SYNTHASE"/>
    <property type="match status" value="1"/>
</dbReference>
<gene>
    <name evidence="5" type="ORF">SAMN05443245_6696</name>
</gene>
<evidence type="ECO:0000259" key="4">
    <source>
        <dbReference type="Pfam" id="PF00155"/>
    </source>
</evidence>
<dbReference type="EMBL" id="FNKP01000003">
    <property type="protein sequence ID" value="SDR50557.1"/>
    <property type="molecule type" value="Genomic_DNA"/>
</dbReference>
<evidence type="ECO:0000313" key="5">
    <source>
        <dbReference type="EMBL" id="SDR50557.1"/>
    </source>
</evidence>
<dbReference type="InterPro" id="IPR015422">
    <property type="entry name" value="PyrdxlP-dep_Trfase_small"/>
</dbReference>
<dbReference type="GO" id="GO:0008710">
    <property type="term" value="F:8-amino-7-oxononanoate synthase activity"/>
    <property type="evidence" value="ECO:0007669"/>
    <property type="project" value="TreeGrafter"/>
</dbReference>
<organism evidence="5 6">
    <name type="scientific">Paraburkholderia fungorum</name>
    <dbReference type="NCBI Taxonomy" id="134537"/>
    <lineage>
        <taxon>Bacteria</taxon>
        <taxon>Pseudomonadati</taxon>
        <taxon>Pseudomonadota</taxon>
        <taxon>Betaproteobacteria</taxon>
        <taxon>Burkholderiales</taxon>
        <taxon>Burkholderiaceae</taxon>
        <taxon>Paraburkholderia</taxon>
    </lineage>
</organism>
<dbReference type="InterPro" id="IPR050087">
    <property type="entry name" value="AON_synthase_class-II"/>
</dbReference>
<proteinExistence type="predicted"/>
<dbReference type="GO" id="GO:0030170">
    <property type="term" value="F:pyridoxal phosphate binding"/>
    <property type="evidence" value="ECO:0007669"/>
    <property type="project" value="InterPro"/>
</dbReference>
<dbReference type="Pfam" id="PF00155">
    <property type="entry name" value="Aminotran_1_2"/>
    <property type="match status" value="1"/>
</dbReference>
<sequence>MTAETHVERLRARLLGKQGGAAASGDDAPMARAASARVAVGPEHYDFAQFPELREYANTRWYYDKQGYEWNMFREHVGVASAEVEVAGRRVINFSSYNYLDLSGDPRVQAAAKQAIDDFGTSTGSGRIIMGEIPVFNEFERELADMLGVEDAVLGVSGYGTNVAAIGYLARKQDLVLYDELVHNSMLVGAKLSGARRFAFPHNDCDALERLLVEHRGNFERVLILTEGVFSMDGDIPDIPRMIEIKKRHRALLMVDEAHSMGVIGPRGLGVVDHFGLNSADIDVHYASMSKAFATIGGYIAGRRELVTMLKYYAPGLGLYIASPMPANAAAGLAALRIMRAEPERARRVVENANYFREQAARASLNVGASAGSAVIPVMLPDAEMALWMAARMFDNNIFTFPMIFPVVPRDAARLRFFVNTAHTREQIDRTIRLLAELKANAPASKGLF</sequence>
<keyword evidence="6" id="KW-1185">Reference proteome</keyword>
<evidence type="ECO:0000256" key="2">
    <source>
        <dbReference type="ARBA" id="ARBA00022679"/>
    </source>
</evidence>
<reference evidence="6" key="1">
    <citation type="submission" date="2016-10" db="EMBL/GenBank/DDBJ databases">
        <authorList>
            <person name="Varghese N."/>
        </authorList>
    </citation>
    <scope>NUCLEOTIDE SEQUENCE [LARGE SCALE GENOMIC DNA]</scope>
    <source>
        <strain evidence="6">GAS106B</strain>
    </source>
</reference>
<dbReference type="SUPFAM" id="SSF53383">
    <property type="entry name" value="PLP-dependent transferases"/>
    <property type="match status" value="1"/>
</dbReference>
<dbReference type="AlphaFoldDB" id="A0A1H1JM98"/>
<dbReference type="GO" id="GO:0009102">
    <property type="term" value="P:biotin biosynthetic process"/>
    <property type="evidence" value="ECO:0007669"/>
    <property type="project" value="TreeGrafter"/>
</dbReference>
<protein>
    <submittedName>
        <fullName evidence="5">8-amino-7-oxononanoate synthase</fullName>
    </submittedName>
</protein>
<comment type="cofactor">
    <cofactor evidence="1">
        <name>pyridoxal 5'-phosphate</name>
        <dbReference type="ChEBI" id="CHEBI:597326"/>
    </cofactor>
</comment>
<dbReference type="OrthoDB" id="9807157at2"/>
<keyword evidence="2" id="KW-0808">Transferase</keyword>
<dbReference type="Gene3D" id="3.90.1150.10">
    <property type="entry name" value="Aspartate Aminotransferase, domain 1"/>
    <property type="match status" value="1"/>
</dbReference>
<dbReference type="InterPro" id="IPR004839">
    <property type="entry name" value="Aminotransferase_I/II_large"/>
</dbReference>
<feature type="domain" description="Aminotransferase class I/classII large" evidence="4">
    <location>
        <begin position="90"/>
        <end position="433"/>
    </location>
</feature>
<dbReference type="InterPro" id="IPR015421">
    <property type="entry name" value="PyrdxlP-dep_Trfase_major"/>
</dbReference>
<dbReference type="RefSeq" id="WP_074771938.1">
    <property type="nucleotide sequence ID" value="NZ_FNKP01000003.1"/>
</dbReference>
<dbReference type="Gene3D" id="3.40.640.10">
    <property type="entry name" value="Type I PLP-dependent aspartate aminotransferase-like (Major domain)"/>
    <property type="match status" value="1"/>
</dbReference>
<evidence type="ECO:0000256" key="1">
    <source>
        <dbReference type="ARBA" id="ARBA00001933"/>
    </source>
</evidence>
<dbReference type="Proteomes" id="UP000183487">
    <property type="component" value="Unassembled WGS sequence"/>
</dbReference>
<evidence type="ECO:0000256" key="3">
    <source>
        <dbReference type="ARBA" id="ARBA00022898"/>
    </source>
</evidence>
<name>A0A1H1JM98_9BURK</name>
<keyword evidence="3" id="KW-0663">Pyridoxal phosphate</keyword>
<accession>A0A1H1JM98</accession>